<organism evidence="4 5">
    <name type="scientific">Pseudooceanicola marinus</name>
    <dbReference type="NCBI Taxonomy" id="396013"/>
    <lineage>
        <taxon>Bacteria</taxon>
        <taxon>Pseudomonadati</taxon>
        <taxon>Pseudomonadota</taxon>
        <taxon>Alphaproteobacteria</taxon>
        <taxon>Rhodobacterales</taxon>
        <taxon>Paracoccaceae</taxon>
        <taxon>Pseudooceanicola</taxon>
    </lineage>
</organism>
<dbReference type="SUPFAM" id="SSF47473">
    <property type="entry name" value="EF-hand"/>
    <property type="match status" value="1"/>
</dbReference>
<evidence type="ECO:0000313" key="4">
    <source>
        <dbReference type="EMBL" id="SLN09935.1"/>
    </source>
</evidence>
<evidence type="ECO:0000256" key="2">
    <source>
        <dbReference type="SAM" id="SignalP"/>
    </source>
</evidence>
<name>A0A1X6Y3U9_9RHOB</name>
<protein>
    <submittedName>
        <fullName evidence="4">Transaldolase/EF-hand domain-containing protein</fullName>
    </submittedName>
</protein>
<feature type="domain" description="EF-hand" evidence="3">
    <location>
        <begin position="143"/>
        <end position="170"/>
    </location>
</feature>
<feature type="chain" id="PRO_5010866502" evidence="2">
    <location>
        <begin position="25"/>
        <end position="246"/>
    </location>
</feature>
<gene>
    <name evidence="4" type="ORF">PSM7751_00032</name>
</gene>
<feature type="signal peptide" evidence="2">
    <location>
        <begin position="1"/>
        <end position="24"/>
    </location>
</feature>
<feature type="compositionally biased region" description="Basic and acidic residues" evidence="1">
    <location>
        <begin position="190"/>
        <end position="214"/>
    </location>
</feature>
<keyword evidence="2" id="KW-0732">Signal</keyword>
<feature type="region of interest" description="Disordered" evidence="1">
    <location>
        <begin position="168"/>
        <end position="225"/>
    </location>
</feature>
<dbReference type="PROSITE" id="PS00018">
    <property type="entry name" value="EF_HAND_1"/>
    <property type="match status" value="2"/>
</dbReference>
<evidence type="ECO:0000256" key="1">
    <source>
        <dbReference type="SAM" id="MobiDB-lite"/>
    </source>
</evidence>
<dbReference type="EMBL" id="FWFN01000001">
    <property type="protein sequence ID" value="SLN09935.1"/>
    <property type="molecule type" value="Genomic_DNA"/>
</dbReference>
<dbReference type="OrthoDB" id="5470953at2"/>
<proteinExistence type="predicted"/>
<reference evidence="4 5" key="1">
    <citation type="submission" date="2017-03" db="EMBL/GenBank/DDBJ databases">
        <authorList>
            <person name="Afonso C.L."/>
            <person name="Miller P.J."/>
            <person name="Scott M.A."/>
            <person name="Spackman E."/>
            <person name="Goraichik I."/>
            <person name="Dimitrov K.M."/>
            <person name="Suarez D.L."/>
            <person name="Swayne D.E."/>
        </authorList>
    </citation>
    <scope>NUCLEOTIDE SEQUENCE [LARGE SCALE GENOMIC DNA]</scope>
    <source>
        <strain evidence="4 5">CECT 7751</strain>
    </source>
</reference>
<dbReference type="GO" id="GO:0005509">
    <property type="term" value="F:calcium ion binding"/>
    <property type="evidence" value="ECO:0007669"/>
    <property type="project" value="InterPro"/>
</dbReference>
<dbReference type="Proteomes" id="UP000193963">
    <property type="component" value="Unassembled WGS sequence"/>
</dbReference>
<dbReference type="InterPro" id="IPR011992">
    <property type="entry name" value="EF-hand-dom_pair"/>
</dbReference>
<dbReference type="RefSeq" id="WP_085885981.1">
    <property type="nucleotide sequence ID" value="NZ_FWFN01000001.1"/>
</dbReference>
<dbReference type="InterPro" id="IPR018247">
    <property type="entry name" value="EF_Hand_1_Ca_BS"/>
</dbReference>
<dbReference type="Gene3D" id="1.10.238.10">
    <property type="entry name" value="EF-hand"/>
    <property type="match status" value="2"/>
</dbReference>
<dbReference type="PROSITE" id="PS50222">
    <property type="entry name" value="EF_HAND_2"/>
    <property type="match status" value="2"/>
</dbReference>
<dbReference type="SMART" id="SM00054">
    <property type="entry name" value="EFh"/>
    <property type="match status" value="2"/>
</dbReference>
<accession>A0A1X6Y3U9</accession>
<dbReference type="AlphaFoldDB" id="A0A1X6Y3U9"/>
<keyword evidence="5" id="KW-1185">Reference proteome</keyword>
<feature type="compositionally biased region" description="Gly residues" evidence="1">
    <location>
        <begin position="216"/>
        <end position="225"/>
    </location>
</feature>
<dbReference type="InterPro" id="IPR002048">
    <property type="entry name" value="EF_hand_dom"/>
</dbReference>
<feature type="domain" description="EF-hand" evidence="3">
    <location>
        <begin position="68"/>
        <end position="103"/>
    </location>
</feature>
<evidence type="ECO:0000259" key="3">
    <source>
        <dbReference type="PROSITE" id="PS50222"/>
    </source>
</evidence>
<sequence>MKRIALFGTATAIALTALASGATAQPGGQYGGQFSGQPGGMGRGPIFDFAQTDADGDGKVTQEEIMAAGQARLDAAFDQADANADGEITKEEITAFMEARAEAQRAARRDQVAQRMMEFADADEDGVLTKDEVFPQPRGDGSFFSRFDTDEDGAISEEEFAAAQDRFQKRMSDGPRGSFGDQRGGKRSMGWHDHGDRGDRSWGGRGHGPRDQADRGMGGGAMGGGVMNEGGLMRLFLDMPAETPAE</sequence>
<dbReference type="Pfam" id="PF13202">
    <property type="entry name" value="EF-hand_5"/>
    <property type="match status" value="3"/>
</dbReference>
<evidence type="ECO:0000313" key="5">
    <source>
        <dbReference type="Proteomes" id="UP000193963"/>
    </source>
</evidence>